<organism evidence="1 2">
    <name type="scientific">Carnegiea gigantea</name>
    <dbReference type="NCBI Taxonomy" id="171969"/>
    <lineage>
        <taxon>Eukaryota</taxon>
        <taxon>Viridiplantae</taxon>
        <taxon>Streptophyta</taxon>
        <taxon>Embryophyta</taxon>
        <taxon>Tracheophyta</taxon>
        <taxon>Spermatophyta</taxon>
        <taxon>Magnoliopsida</taxon>
        <taxon>eudicotyledons</taxon>
        <taxon>Gunneridae</taxon>
        <taxon>Pentapetalae</taxon>
        <taxon>Caryophyllales</taxon>
        <taxon>Cactineae</taxon>
        <taxon>Cactaceae</taxon>
        <taxon>Cactoideae</taxon>
        <taxon>Echinocereeae</taxon>
        <taxon>Carnegiea</taxon>
    </lineage>
</organism>
<name>A0A9Q1GMR7_9CARY</name>
<sequence>MGLSLMSLWNRLMKEHPALEVPSAKGGVNIEPCLTGEHIDNGNVRMHQKTQYTYYFDALKFGVGNHSGNHQCPAKSKSSAQLRVISPLRIFSIAFDPVIQPHPLEFGSNPPNVNLDDPPKIIGQPTVIYKIPNPALINPERIILDNLNTMLEDPLVNDETLDECTYSSSSGLDAIHGFNQGLFPAQA</sequence>
<gene>
    <name evidence="1" type="ORF">Cgig2_031993</name>
</gene>
<keyword evidence="2" id="KW-1185">Reference proteome</keyword>
<dbReference type="Proteomes" id="UP001153076">
    <property type="component" value="Unassembled WGS sequence"/>
</dbReference>
<protein>
    <submittedName>
        <fullName evidence="1">Uncharacterized protein</fullName>
    </submittedName>
</protein>
<evidence type="ECO:0000313" key="2">
    <source>
        <dbReference type="Proteomes" id="UP001153076"/>
    </source>
</evidence>
<comment type="caution">
    <text evidence="1">The sequence shown here is derived from an EMBL/GenBank/DDBJ whole genome shotgun (WGS) entry which is preliminary data.</text>
</comment>
<evidence type="ECO:0000313" key="1">
    <source>
        <dbReference type="EMBL" id="KAJ8423400.1"/>
    </source>
</evidence>
<accession>A0A9Q1GMR7</accession>
<dbReference type="AlphaFoldDB" id="A0A9Q1GMR7"/>
<dbReference type="EMBL" id="JAKOGI010001969">
    <property type="protein sequence ID" value="KAJ8423400.1"/>
    <property type="molecule type" value="Genomic_DNA"/>
</dbReference>
<reference evidence="1" key="1">
    <citation type="submission" date="2022-04" db="EMBL/GenBank/DDBJ databases">
        <title>Carnegiea gigantea Genome sequencing and assembly v2.</title>
        <authorList>
            <person name="Copetti D."/>
            <person name="Sanderson M.J."/>
            <person name="Burquez A."/>
            <person name="Wojciechowski M.F."/>
        </authorList>
    </citation>
    <scope>NUCLEOTIDE SEQUENCE</scope>
    <source>
        <strain evidence="1">SGP5-SGP5p</strain>
        <tissue evidence="1">Aerial part</tissue>
    </source>
</reference>
<proteinExistence type="predicted"/>